<dbReference type="EnsemblPlants" id="AET5Gv21097100.8">
    <property type="protein sequence ID" value="AET5Gv21097100.8"/>
    <property type="gene ID" value="AET5Gv21097100"/>
</dbReference>
<dbReference type="Gramene" id="AET5Gv21097100.14">
    <property type="protein sequence ID" value="AET5Gv21097100.14"/>
    <property type="gene ID" value="AET5Gv21097100"/>
</dbReference>
<dbReference type="EnsemblPlants" id="AET5Gv21097100.4">
    <property type="protein sequence ID" value="AET5Gv21097100.4"/>
    <property type="gene ID" value="AET5Gv21097100"/>
</dbReference>
<dbReference type="Gramene" id="AET5Gv21097100.6">
    <property type="protein sequence ID" value="AET5Gv21097100.6"/>
    <property type="gene ID" value="AET5Gv21097100"/>
</dbReference>
<dbReference type="EnsemblPlants" id="AET5Gv21097100.3">
    <property type="protein sequence ID" value="AET5Gv21097100.3"/>
    <property type="gene ID" value="AET5Gv21097100"/>
</dbReference>
<feature type="region of interest" description="Disordered" evidence="1">
    <location>
        <begin position="78"/>
        <end position="106"/>
    </location>
</feature>
<name>A0A453M8U4_AEGTS</name>
<proteinExistence type="predicted"/>
<dbReference type="EnsemblPlants" id="AET5Gv21097100.14">
    <property type="protein sequence ID" value="AET5Gv21097100.14"/>
    <property type="gene ID" value="AET5Gv21097100"/>
</dbReference>
<dbReference type="Gramene" id="AET5Gv21097100.8">
    <property type="protein sequence ID" value="AET5Gv21097100.8"/>
    <property type="gene ID" value="AET5Gv21097100"/>
</dbReference>
<dbReference type="Gramene" id="AET5Gv21097100.1">
    <property type="protein sequence ID" value="AET5Gv21097100.1"/>
    <property type="gene ID" value="AET5Gv21097100"/>
</dbReference>
<dbReference type="Gramene" id="AET5Gv21097100.7">
    <property type="protein sequence ID" value="AET5Gv21097100.7"/>
    <property type="gene ID" value="AET5Gv21097100"/>
</dbReference>
<reference evidence="3" key="2">
    <citation type="journal article" date="2017" name="Nat. Plants">
        <title>The Aegilops tauschii genome reveals multiple impacts of transposons.</title>
        <authorList>
            <person name="Zhao G."/>
            <person name="Zou C."/>
            <person name="Li K."/>
            <person name="Wang K."/>
            <person name="Li T."/>
            <person name="Gao L."/>
            <person name="Zhang X."/>
            <person name="Wang H."/>
            <person name="Yang Z."/>
            <person name="Liu X."/>
            <person name="Jiang W."/>
            <person name="Mao L."/>
            <person name="Kong X."/>
            <person name="Jiao Y."/>
            <person name="Jia J."/>
        </authorList>
    </citation>
    <scope>NUCLEOTIDE SEQUENCE [LARGE SCALE GENOMIC DNA]</scope>
    <source>
        <strain evidence="3">cv. AL8/78</strain>
    </source>
</reference>
<dbReference type="EnsemblPlants" id="AET5Gv21097100.7">
    <property type="protein sequence ID" value="AET5Gv21097100.7"/>
    <property type="gene ID" value="AET5Gv21097100"/>
</dbReference>
<evidence type="ECO:0000313" key="2">
    <source>
        <dbReference type="EnsemblPlants" id="AET5Gv21097100.13"/>
    </source>
</evidence>
<dbReference type="Gramene" id="AET5Gv21097100.4">
    <property type="protein sequence ID" value="AET5Gv21097100.4"/>
    <property type="gene ID" value="AET5Gv21097100"/>
</dbReference>
<feature type="compositionally biased region" description="Polar residues" evidence="1">
    <location>
        <begin position="96"/>
        <end position="106"/>
    </location>
</feature>
<dbReference type="Gramene" id="AET5Gv21097100.13">
    <property type="protein sequence ID" value="AET5Gv21097100.13"/>
    <property type="gene ID" value="AET5Gv21097100"/>
</dbReference>
<dbReference type="AlphaFoldDB" id="A0A453M8U4"/>
<dbReference type="EnsemblPlants" id="AET5Gv21097100.13">
    <property type="protein sequence ID" value="AET5Gv21097100.13"/>
    <property type="gene ID" value="AET5Gv21097100"/>
</dbReference>
<dbReference type="EnsemblPlants" id="AET5Gv21097100.10">
    <property type="protein sequence ID" value="AET5Gv21097100.10"/>
    <property type="gene ID" value="AET5Gv21097100"/>
</dbReference>
<dbReference type="Proteomes" id="UP000015105">
    <property type="component" value="Chromosome 5D"/>
</dbReference>
<dbReference type="Gramene" id="AET5Gv21097100.10">
    <property type="protein sequence ID" value="AET5Gv21097100.10"/>
    <property type="gene ID" value="AET5Gv21097100"/>
</dbReference>
<organism evidence="2 3">
    <name type="scientific">Aegilops tauschii subsp. strangulata</name>
    <name type="common">Goatgrass</name>
    <dbReference type="NCBI Taxonomy" id="200361"/>
    <lineage>
        <taxon>Eukaryota</taxon>
        <taxon>Viridiplantae</taxon>
        <taxon>Streptophyta</taxon>
        <taxon>Embryophyta</taxon>
        <taxon>Tracheophyta</taxon>
        <taxon>Spermatophyta</taxon>
        <taxon>Magnoliopsida</taxon>
        <taxon>Liliopsida</taxon>
        <taxon>Poales</taxon>
        <taxon>Poaceae</taxon>
        <taxon>BOP clade</taxon>
        <taxon>Pooideae</taxon>
        <taxon>Triticodae</taxon>
        <taxon>Triticeae</taxon>
        <taxon>Triticinae</taxon>
        <taxon>Aegilops</taxon>
    </lineage>
</organism>
<dbReference type="Gramene" id="AET5Gv21097100.9">
    <property type="protein sequence ID" value="AET5Gv21097100.9"/>
    <property type="gene ID" value="AET5Gv21097100"/>
</dbReference>
<sequence length="106" mass="11747">MFGEASGLRINCTKSWAIVTRGDHRDHDEERIAPILQRSIGAFPCKYLGLQLAILSLTKAEWQPTLDSIRACLRPSMATRPHKQSRQTGPCGFSPICSTRSSSADF</sequence>
<reference evidence="3" key="1">
    <citation type="journal article" date="2014" name="Science">
        <title>Ancient hybridizations among the ancestral genomes of bread wheat.</title>
        <authorList>
            <consortium name="International Wheat Genome Sequencing Consortium,"/>
            <person name="Marcussen T."/>
            <person name="Sandve S.R."/>
            <person name="Heier L."/>
            <person name="Spannagl M."/>
            <person name="Pfeifer M."/>
            <person name="Jakobsen K.S."/>
            <person name="Wulff B.B."/>
            <person name="Steuernagel B."/>
            <person name="Mayer K.F."/>
            <person name="Olsen O.A."/>
        </authorList>
    </citation>
    <scope>NUCLEOTIDE SEQUENCE [LARGE SCALE GENOMIC DNA]</scope>
    <source>
        <strain evidence="3">cv. AL8/78</strain>
    </source>
</reference>
<reference evidence="2" key="3">
    <citation type="journal article" date="2017" name="Nature">
        <title>Genome sequence of the progenitor of the wheat D genome Aegilops tauschii.</title>
        <authorList>
            <person name="Luo M.C."/>
            <person name="Gu Y.Q."/>
            <person name="Puiu D."/>
            <person name="Wang H."/>
            <person name="Twardziok S.O."/>
            <person name="Deal K.R."/>
            <person name="Huo N."/>
            <person name="Zhu T."/>
            <person name="Wang L."/>
            <person name="Wang Y."/>
            <person name="McGuire P.E."/>
            <person name="Liu S."/>
            <person name="Long H."/>
            <person name="Ramasamy R.K."/>
            <person name="Rodriguez J.C."/>
            <person name="Van S.L."/>
            <person name="Yuan L."/>
            <person name="Wang Z."/>
            <person name="Xia Z."/>
            <person name="Xiao L."/>
            <person name="Anderson O.D."/>
            <person name="Ouyang S."/>
            <person name="Liang Y."/>
            <person name="Zimin A.V."/>
            <person name="Pertea G."/>
            <person name="Qi P."/>
            <person name="Bennetzen J.L."/>
            <person name="Dai X."/>
            <person name="Dawson M.W."/>
            <person name="Muller H.G."/>
            <person name="Kugler K."/>
            <person name="Rivarola-Duarte L."/>
            <person name="Spannagl M."/>
            <person name="Mayer K.F.X."/>
            <person name="Lu F.H."/>
            <person name="Bevan M.W."/>
            <person name="Leroy P."/>
            <person name="Li P."/>
            <person name="You F.M."/>
            <person name="Sun Q."/>
            <person name="Liu Z."/>
            <person name="Lyons E."/>
            <person name="Wicker T."/>
            <person name="Salzberg S.L."/>
            <person name="Devos K.M."/>
            <person name="Dvorak J."/>
        </authorList>
    </citation>
    <scope>NUCLEOTIDE SEQUENCE [LARGE SCALE GENOMIC DNA]</scope>
    <source>
        <strain evidence="2">cv. AL8/78</strain>
    </source>
</reference>
<reference evidence="2" key="4">
    <citation type="submission" date="2019-03" db="UniProtKB">
        <authorList>
            <consortium name="EnsemblPlants"/>
        </authorList>
    </citation>
    <scope>IDENTIFICATION</scope>
</reference>
<keyword evidence="3" id="KW-1185">Reference proteome</keyword>
<protein>
    <submittedName>
        <fullName evidence="2">Uncharacterized protein</fullName>
    </submittedName>
</protein>
<dbReference type="EnsemblPlants" id="AET5Gv21097100.6">
    <property type="protein sequence ID" value="AET5Gv21097100.6"/>
    <property type="gene ID" value="AET5Gv21097100"/>
</dbReference>
<dbReference type="EnsemblPlants" id="AET5Gv21097100.9">
    <property type="protein sequence ID" value="AET5Gv21097100.9"/>
    <property type="gene ID" value="AET5Gv21097100"/>
</dbReference>
<reference evidence="2" key="5">
    <citation type="journal article" date="2021" name="G3 (Bethesda)">
        <title>Aegilops tauschii genome assembly Aet v5.0 features greater sequence contiguity and improved annotation.</title>
        <authorList>
            <person name="Wang L."/>
            <person name="Zhu T."/>
            <person name="Rodriguez J.C."/>
            <person name="Deal K.R."/>
            <person name="Dubcovsky J."/>
            <person name="McGuire P.E."/>
            <person name="Lux T."/>
            <person name="Spannagl M."/>
            <person name="Mayer K.F.X."/>
            <person name="Baldrich P."/>
            <person name="Meyers B.C."/>
            <person name="Huo N."/>
            <person name="Gu Y.Q."/>
            <person name="Zhou H."/>
            <person name="Devos K.M."/>
            <person name="Bennetzen J.L."/>
            <person name="Unver T."/>
            <person name="Budak H."/>
            <person name="Gulick P.J."/>
            <person name="Galiba G."/>
            <person name="Kalapos B."/>
            <person name="Nelson D.R."/>
            <person name="Li P."/>
            <person name="You F.M."/>
            <person name="Luo M.C."/>
            <person name="Dvorak J."/>
        </authorList>
    </citation>
    <scope>NUCLEOTIDE SEQUENCE [LARGE SCALE GENOMIC DNA]</scope>
    <source>
        <strain evidence="2">cv. AL8/78</strain>
    </source>
</reference>
<dbReference type="EnsemblPlants" id="AET5Gv21097100.1">
    <property type="protein sequence ID" value="AET5Gv21097100.1"/>
    <property type="gene ID" value="AET5Gv21097100"/>
</dbReference>
<evidence type="ECO:0000256" key="1">
    <source>
        <dbReference type="SAM" id="MobiDB-lite"/>
    </source>
</evidence>
<evidence type="ECO:0000313" key="3">
    <source>
        <dbReference type="Proteomes" id="UP000015105"/>
    </source>
</evidence>
<accession>A0A453M8U4</accession>
<dbReference type="Gramene" id="AET5Gv21097100.3">
    <property type="protein sequence ID" value="AET5Gv21097100.3"/>
    <property type="gene ID" value="AET5Gv21097100"/>
</dbReference>